<keyword evidence="1" id="KW-0812">Transmembrane</keyword>
<protein>
    <submittedName>
        <fullName evidence="2">Maltose transport system permease protein MalF P2 domain-containing protein</fullName>
    </submittedName>
</protein>
<sequence length="182" mass="21839">MFRMKFLKKFEILAISMVIAIVLIFFVIPVVYTSYIVYTYWAARNRFTSERIENYFLSQTYRSEGSDYMFKLYKKLNNRYVIALRSESVVLIDRHPEEIRSYVSPEIVFFDKEQMQRSANREKAENTVITLTKVDNAYIQNMEDEDCGIKCKTMFRDHLRSIKIRIEDNELTYTGLKPLQYH</sequence>
<keyword evidence="1" id="KW-0472">Membrane</keyword>
<dbReference type="SUPFAM" id="SSF160964">
    <property type="entry name" value="MalF N-terminal region-like"/>
    <property type="match status" value="1"/>
</dbReference>
<name>A0A662ZFY8_9GAMM</name>
<dbReference type="OrthoDB" id="9785347at2"/>
<keyword evidence="3" id="KW-1185">Reference proteome</keyword>
<dbReference type="EMBL" id="FOXF01000009">
    <property type="protein sequence ID" value="SFP22034.1"/>
    <property type="molecule type" value="Genomic_DNA"/>
</dbReference>
<feature type="transmembrane region" description="Helical" evidence="1">
    <location>
        <begin position="12"/>
        <end position="41"/>
    </location>
</feature>
<dbReference type="AlphaFoldDB" id="A0A662ZFY8"/>
<organism evidence="2 3">
    <name type="scientific">Ruminobacter amylophilus</name>
    <dbReference type="NCBI Taxonomy" id="867"/>
    <lineage>
        <taxon>Bacteria</taxon>
        <taxon>Pseudomonadati</taxon>
        <taxon>Pseudomonadota</taxon>
        <taxon>Gammaproteobacteria</taxon>
        <taxon>Aeromonadales</taxon>
        <taxon>Succinivibrionaceae</taxon>
        <taxon>Ruminobacter</taxon>
    </lineage>
</organism>
<reference evidence="2 3" key="1">
    <citation type="submission" date="2016-10" db="EMBL/GenBank/DDBJ databases">
        <authorList>
            <person name="Varghese N."/>
            <person name="Submissions S."/>
        </authorList>
    </citation>
    <scope>NUCLEOTIDE SEQUENCE [LARGE SCALE GENOMIC DNA]</scope>
    <source>
        <strain evidence="2 3">DSM 1361</strain>
    </source>
</reference>
<evidence type="ECO:0000256" key="1">
    <source>
        <dbReference type="SAM" id="Phobius"/>
    </source>
</evidence>
<dbReference type="Proteomes" id="UP000243745">
    <property type="component" value="Unassembled WGS sequence"/>
</dbReference>
<evidence type="ECO:0000313" key="2">
    <source>
        <dbReference type="EMBL" id="SFP22034.1"/>
    </source>
</evidence>
<proteinExistence type="predicted"/>
<keyword evidence="1" id="KW-1133">Transmembrane helix</keyword>
<accession>A0A662ZFY8</accession>
<evidence type="ECO:0000313" key="3">
    <source>
        <dbReference type="Proteomes" id="UP000243745"/>
    </source>
</evidence>
<gene>
    <name evidence="2" type="ORF">SAMN02910344_00785</name>
</gene>